<dbReference type="EMBL" id="CAADIE010000035">
    <property type="protein sequence ID" value="VFR49152.1"/>
    <property type="molecule type" value="Genomic_DNA"/>
</dbReference>
<dbReference type="GO" id="GO:0005506">
    <property type="term" value="F:iron ion binding"/>
    <property type="evidence" value="ECO:0007669"/>
    <property type="project" value="InterPro"/>
</dbReference>
<dbReference type="InterPro" id="IPR036909">
    <property type="entry name" value="Cyt_c-like_dom_sf"/>
</dbReference>
<evidence type="ECO:0000313" key="7">
    <source>
        <dbReference type="EMBL" id="VFR49968.1"/>
    </source>
</evidence>
<evidence type="ECO:0000256" key="3">
    <source>
        <dbReference type="ARBA" id="ARBA00023004"/>
    </source>
</evidence>
<accession>A0A484RF54</accession>
<keyword evidence="3" id="KW-0408">Iron</keyword>
<proteinExistence type="predicted"/>
<evidence type="ECO:0000259" key="5">
    <source>
        <dbReference type="PROSITE" id="PS51007"/>
    </source>
</evidence>
<keyword evidence="2" id="KW-0479">Metal-binding</keyword>
<dbReference type="Gene3D" id="1.10.760.10">
    <property type="entry name" value="Cytochrome c-like domain"/>
    <property type="match status" value="2"/>
</dbReference>
<name>A0A484RF54_9ZZZZ</name>
<organism evidence="6">
    <name type="scientific">plant metagenome</name>
    <dbReference type="NCBI Taxonomy" id="1297885"/>
    <lineage>
        <taxon>unclassified sequences</taxon>
        <taxon>metagenomes</taxon>
        <taxon>organismal metagenomes</taxon>
    </lineage>
</organism>
<dbReference type="InterPro" id="IPR014353">
    <property type="entry name" value="Membr-bd_ADH_cyt_c"/>
</dbReference>
<dbReference type="GO" id="GO:0020037">
    <property type="term" value="F:heme binding"/>
    <property type="evidence" value="ECO:0007669"/>
    <property type="project" value="InterPro"/>
</dbReference>
<dbReference type="GO" id="GO:0016614">
    <property type="term" value="F:oxidoreductase activity, acting on CH-OH group of donors"/>
    <property type="evidence" value="ECO:0007669"/>
    <property type="project" value="InterPro"/>
</dbReference>
<dbReference type="GO" id="GO:0016020">
    <property type="term" value="C:membrane"/>
    <property type="evidence" value="ECO:0007669"/>
    <property type="project" value="InterPro"/>
</dbReference>
<dbReference type="GO" id="GO:0009055">
    <property type="term" value="F:electron transfer activity"/>
    <property type="evidence" value="ECO:0007669"/>
    <property type="project" value="InterPro"/>
</dbReference>
<dbReference type="PANTHER" id="PTHR35008:SF4">
    <property type="entry name" value="BLL4482 PROTEIN"/>
    <property type="match status" value="1"/>
</dbReference>
<protein>
    <submittedName>
        <fullName evidence="6">Diheme cytochrome c-553</fullName>
    </submittedName>
</protein>
<feature type="domain" description="Cytochrome c" evidence="5">
    <location>
        <begin position="58"/>
        <end position="169"/>
    </location>
</feature>
<dbReference type="Pfam" id="PF00034">
    <property type="entry name" value="Cytochrom_C"/>
    <property type="match status" value="2"/>
</dbReference>
<feature type="region of interest" description="Disordered" evidence="4">
    <location>
        <begin position="38"/>
        <end position="58"/>
    </location>
</feature>
<gene>
    <name evidence="6" type="ORF">BER1_2368</name>
    <name evidence="7" type="ORF">BER2_2330</name>
</gene>
<feature type="domain" description="Cytochrome c" evidence="5">
    <location>
        <begin position="338"/>
        <end position="428"/>
    </location>
</feature>
<evidence type="ECO:0000256" key="2">
    <source>
        <dbReference type="ARBA" id="ARBA00022723"/>
    </source>
</evidence>
<dbReference type="PIRSF" id="PIRSF000018">
    <property type="entry name" value="Mb_ADH_cyt_c"/>
    <property type="match status" value="1"/>
</dbReference>
<evidence type="ECO:0000256" key="4">
    <source>
        <dbReference type="SAM" id="MobiDB-lite"/>
    </source>
</evidence>
<keyword evidence="1" id="KW-0349">Heme</keyword>
<feature type="domain" description="Cytochrome c" evidence="5">
    <location>
        <begin position="208"/>
        <end position="324"/>
    </location>
</feature>
<dbReference type="PROSITE" id="PS51007">
    <property type="entry name" value="CYTC"/>
    <property type="match status" value="3"/>
</dbReference>
<dbReference type="EMBL" id="CAADIH010000034">
    <property type="protein sequence ID" value="VFR49968.1"/>
    <property type="molecule type" value="Genomic_DNA"/>
</dbReference>
<dbReference type="InterPro" id="IPR051459">
    <property type="entry name" value="Cytochrome_c-type_DH"/>
</dbReference>
<sequence length="448" mass="47746">MSPAVSRTARRIGLALLLLLLLALAGLGYWLGTREPADPPARAAAAAPGTAHGPDESGQITRGRYLAALGNCMGCHTAARDPGQPSGRGALYAGGDALVTPYGRFHAPNLTPDREHGLGNWTQDDFWRALRHGKRPDGSLLYPAFPYTSYRHLTRADADALFAYLQSLPAVPRPNIDHELSFPYSLRPLLAYWRALYFRADAPLPSAGDTEASPQWLRGRYLTEGLAHCAECHTARNPLGALRGDAPLGGAMMPGQGWYAPPLTGEPGTGLGNWAEQDIAELLRTGLSQHGFAAGPMAESVRNGFQHASEADAKAIAHYLKRLPAGPPPAPSAVPDYGVMAQGRKLYEGLCLQCHQAKGEGLMPAWPALVGNPGVLAKAPDNLIRLVLDGGFAPATPAHPRPHGMPPFGPTLSDADIAAVATYVRNSWGNSASPVTLPEVRRVRDRLR</sequence>
<dbReference type="Pfam" id="PF13442">
    <property type="entry name" value="Cytochrome_CBB3"/>
    <property type="match status" value="1"/>
</dbReference>
<dbReference type="SUPFAM" id="SSF46626">
    <property type="entry name" value="Cytochrome c"/>
    <property type="match status" value="3"/>
</dbReference>
<dbReference type="PANTHER" id="PTHR35008">
    <property type="entry name" value="BLL4482 PROTEIN-RELATED"/>
    <property type="match status" value="1"/>
</dbReference>
<reference evidence="6" key="1">
    <citation type="submission" date="2019-03" db="EMBL/GenBank/DDBJ databases">
        <authorList>
            <person name="Danneels B."/>
        </authorList>
    </citation>
    <scope>NUCLEOTIDE SEQUENCE</scope>
</reference>
<evidence type="ECO:0000256" key="1">
    <source>
        <dbReference type="ARBA" id="ARBA00022617"/>
    </source>
</evidence>
<dbReference type="InterPro" id="IPR009056">
    <property type="entry name" value="Cyt_c-like_dom"/>
</dbReference>
<dbReference type="AlphaFoldDB" id="A0A484RF54"/>
<evidence type="ECO:0000313" key="6">
    <source>
        <dbReference type="EMBL" id="VFR49152.1"/>
    </source>
</evidence>